<evidence type="ECO:0000256" key="2">
    <source>
        <dbReference type="SAM" id="SignalP"/>
    </source>
</evidence>
<gene>
    <name evidence="3" type="ORF">CSSPJE1EN2_LOCUS24445</name>
</gene>
<keyword evidence="4" id="KW-1185">Reference proteome</keyword>
<protein>
    <submittedName>
        <fullName evidence="3">Uncharacterized protein</fullName>
    </submittedName>
</protein>
<proteinExistence type="predicted"/>
<sequence length="91" mass="9479">MKGAQALALFLLGLIVLASIGTVQVEAAGRSSFLAGTKKMLFECSPPLSSFAWPPFSFPPFYASPPPPSPPPPHSPPPPPPHSPPPPPAPY</sequence>
<feature type="signal peptide" evidence="2">
    <location>
        <begin position="1"/>
        <end position="27"/>
    </location>
</feature>
<feature type="chain" id="PRO_5045242420" evidence="2">
    <location>
        <begin position="28"/>
        <end position="91"/>
    </location>
</feature>
<reference evidence="3" key="1">
    <citation type="submission" date="2024-03" db="EMBL/GenBank/DDBJ databases">
        <authorList>
            <consortium name="ELIXIR-Norway"/>
            <consortium name="Elixir Norway"/>
        </authorList>
    </citation>
    <scope>NUCLEOTIDE SEQUENCE</scope>
</reference>
<feature type="region of interest" description="Disordered" evidence="1">
    <location>
        <begin position="66"/>
        <end position="91"/>
    </location>
</feature>
<evidence type="ECO:0000313" key="4">
    <source>
        <dbReference type="Proteomes" id="UP001497522"/>
    </source>
</evidence>
<keyword evidence="2" id="KW-0732">Signal</keyword>
<accession>A0ABP1C2W1</accession>
<dbReference type="Proteomes" id="UP001497522">
    <property type="component" value="Chromosome 9"/>
</dbReference>
<dbReference type="EMBL" id="OZ023710">
    <property type="protein sequence ID" value="CAK9883194.1"/>
    <property type="molecule type" value="Genomic_DNA"/>
</dbReference>
<name>A0ABP1C2W1_9BRYO</name>
<evidence type="ECO:0000256" key="1">
    <source>
        <dbReference type="SAM" id="MobiDB-lite"/>
    </source>
</evidence>
<evidence type="ECO:0000313" key="3">
    <source>
        <dbReference type="EMBL" id="CAK9883194.1"/>
    </source>
</evidence>
<organism evidence="3 4">
    <name type="scientific">Sphagnum jensenii</name>
    <dbReference type="NCBI Taxonomy" id="128206"/>
    <lineage>
        <taxon>Eukaryota</taxon>
        <taxon>Viridiplantae</taxon>
        <taxon>Streptophyta</taxon>
        <taxon>Embryophyta</taxon>
        <taxon>Bryophyta</taxon>
        <taxon>Sphagnophytina</taxon>
        <taxon>Sphagnopsida</taxon>
        <taxon>Sphagnales</taxon>
        <taxon>Sphagnaceae</taxon>
        <taxon>Sphagnum</taxon>
    </lineage>
</organism>